<dbReference type="RefSeq" id="WP_176789418.1">
    <property type="nucleotide sequence ID" value="NZ_JABXWR010000001.1"/>
</dbReference>
<dbReference type="Proteomes" id="UP000570823">
    <property type="component" value="Unassembled WGS sequence"/>
</dbReference>
<dbReference type="OrthoDB" id="3263at2157"/>
<comment type="caution">
    <text evidence="2">The sequence shown here is derived from an EMBL/GenBank/DDBJ whole genome shotgun (WGS) entry which is preliminary data.</text>
</comment>
<gene>
    <name evidence="2" type="ORF">HWN36_10960</name>
</gene>
<dbReference type="InterPro" id="IPR002881">
    <property type="entry name" value="DUF58"/>
</dbReference>
<sequence>MEVGRSVQAALLFTVILAGFSILADSVAAALGACTLGMFLVSRSAVASFHFRTVAGSLSIERTLEKKVVKQDASIKVGIKVRVRVPQGVALLIEDLPPVGARLIEGSCSLQVQGPFDGEETATYRMTVPTEGRVRFAGVRVDMPDHFFPKSATFAGESMQMPGFMVKPNRLFLTHRGGHETRGSEERRLSSVSSDLVRSFRKFVDGDDYRNIDWKMTARHDTLYIKEYSAEVTAPPLILVDIPQVPVDPAVRSAFLDTVQAAVATWMQESGSVSLMIIKGPAVISFLPKDTDYAGVLRAIPASWDAIQETWFYRSRPASGLQMEIAALSKMVKKEGEESDSKKYFANLSAYYAAVLAGRSLSVFEEQVARALWRLNPGRIEIFSCNAGDQSHIRLVTSIAEHQGIAVEVWAQKGQEKTGVFERIGFDQRAGAEAA</sequence>
<evidence type="ECO:0000313" key="2">
    <source>
        <dbReference type="EMBL" id="NVO67809.1"/>
    </source>
</evidence>
<dbReference type="AlphaFoldDB" id="A0A7K4HRE2"/>
<reference evidence="2 3" key="1">
    <citation type="submission" date="2020-06" db="EMBL/GenBank/DDBJ databases">
        <title>Methanofollis fontis sp. nov., a methanogen isolated from marine sediments near a cold seep at Four-Way Closure Ridge offshore southwestern Taiwan.</title>
        <authorList>
            <person name="Chen S.-C."/>
            <person name="Teng N.-H."/>
            <person name="Lin Y.-S."/>
            <person name="Lai M.-C."/>
            <person name="Chen H.-H."/>
            <person name="Wang C.-C."/>
        </authorList>
    </citation>
    <scope>NUCLEOTIDE SEQUENCE [LARGE SCALE GENOMIC DNA]</scope>
    <source>
        <strain evidence="2 3">DSM 2702</strain>
    </source>
</reference>
<dbReference type="EMBL" id="JABXWR010000001">
    <property type="protein sequence ID" value="NVO67809.1"/>
    <property type="molecule type" value="Genomic_DNA"/>
</dbReference>
<proteinExistence type="predicted"/>
<dbReference type="PANTHER" id="PTHR34351">
    <property type="entry name" value="SLR1927 PROTEIN-RELATED"/>
    <property type="match status" value="1"/>
</dbReference>
<evidence type="ECO:0000259" key="1">
    <source>
        <dbReference type="Pfam" id="PF01882"/>
    </source>
</evidence>
<dbReference type="Pfam" id="PF01882">
    <property type="entry name" value="DUF58"/>
    <property type="match status" value="1"/>
</dbReference>
<evidence type="ECO:0000313" key="3">
    <source>
        <dbReference type="Proteomes" id="UP000570823"/>
    </source>
</evidence>
<keyword evidence="3" id="KW-1185">Reference proteome</keyword>
<protein>
    <submittedName>
        <fullName evidence="2">DUF58 domain-containing protein</fullName>
    </submittedName>
</protein>
<accession>A0A7K4HRE2</accession>
<name>A0A7K4HRE2_9EURY</name>
<dbReference type="PANTHER" id="PTHR34351:SF2">
    <property type="entry name" value="DUF58 DOMAIN-CONTAINING PROTEIN"/>
    <property type="match status" value="1"/>
</dbReference>
<organism evidence="2 3">
    <name type="scientific">Methanofollis tationis</name>
    <dbReference type="NCBI Taxonomy" id="81417"/>
    <lineage>
        <taxon>Archaea</taxon>
        <taxon>Methanobacteriati</taxon>
        <taxon>Methanobacteriota</taxon>
        <taxon>Stenosarchaea group</taxon>
        <taxon>Methanomicrobia</taxon>
        <taxon>Methanomicrobiales</taxon>
        <taxon>Methanomicrobiaceae</taxon>
        <taxon>Methanofollis</taxon>
    </lineage>
</organism>
<feature type="domain" description="DUF58" evidence="1">
    <location>
        <begin position="200"/>
        <end position="334"/>
    </location>
</feature>